<reference evidence="2" key="1">
    <citation type="journal article" date="2023" name="Mol. Phylogenet. Evol.">
        <title>Genome-scale phylogeny and comparative genomics of the fungal order Sordariales.</title>
        <authorList>
            <person name="Hensen N."/>
            <person name="Bonometti L."/>
            <person name="Westerberg I."/>
            <person name="Brannstrom I.O."/>
            <person name="Guillou S."/>
            <person name="Cros-Aarteil S."/>
            <person name="Calhoun S."/>
            <person name="Haridas S."/>
            <person name="Kuo A."/>
            <person name="Mondo S."/>
            <person name="Pangilinan J."/>
            <person name="Riley R."/>
            <person name="LaButti K."/>
            <person name="Andreopoulos B."/>
            <person name="Lipzen A."/>
            <person name="Chen C."/>
            <person name="Yan M."/>
            <person name="Daum C."/>
            <person name="Ng V."/>
            <person name="Clum A."/>
            <person name="Steindorff A."/>
            <person name="Ohm R.A."/>
            <person name="Martin F."/>
            <person name="Silar P."/>
            <person name="Natvig D.O."/>
            <person name="Lalanne C."/>
            <person name="Gautier V."/>
            <person name="Ament-Velasquez S.L."/>
            <person name="Kruys A."/>
            <person name="Hutchinson M.I."/>
            <person name="Powell A.J."/>
            <person name="Barry K."/>
            <person name="Miller A.N."/>
            <person name="Grigoriev I.V."/>
            <person name="Debuchy R."/>
            <person name="Gladieux P."/>
            <person name="Hiltunen Thoren M."/>
            <person name="Johannesson H."/>
        </authorList>
    </citation>
    <scope>NUCLEOTIDE SEQUENCE</scope>
    <source>
        <strain evidence="2">CBS 168.71</strain>
    </source>
</reference>
<sequence length="82" mass="8459">MKIHAILGSLLALAATTAALPRPTPGDAQVVDADEAVAYPAQVDQSWVDAANTKRAAVDADEAVAYPAKVDQSWVDSPDASV</sequence>
<reference evidence="2" key="2">
    <citation type="submission" date="2023-06" db="EMBL/GenBank/DDBJ databases">
        <authorList>
            <consortium name="Lawrence Berkeley National Laboratory"/>
            <person name="Haridas S."/>
            <person name="Hensen N."/>
            <person name="Bonometti L."/>
            <person name="Westerberg I."/>
            <person name="Brannstrom I.O."/>
            <person name="Guillou S."/>
            <person name="Cros-Aarteil S."/>
            <person name="Calhoun S."/>
            <person name="Kuo A."/>
            <person name="Mondo S."/>
            <person name="Pangilinan J."/>
            <person name="Riley R."/>
            <person name="Labutti K."/>
            <person name="Andreopoulos B."/>
            <person name="Lipzen A."/>
            <person name="Chen C."/>
            <person name="Yanf M."/>
            <person name="Daum C."/>
            <person name="Ng V."/>
            <person name="Clum A."/>
            <person name="Steindorff A."/>
            <person name="Ohm R."/>
            <person name="Martin F."/>
            <person name="Silar P."/>
            <person name="Natvig D."/>
            <person name="Lalanne C."/>
            <person name="Gautier V."/>
            <person name="Ament-Velasquez S.L."/>
            <person name="Kruys A."/>
            <person name="Hutchinson M.I."/>
            <person name="Powell A.J."/>
            <person name="Barry K."/>
            <person name="Miller A.N."/>
            <person name="Grigoriev I.V."/>
            <person name="Debuchy R."/>
            <person name="Gladieux P."/>
            <person name="Thoren M.H."/>
            <person name="Johannesson H."/>
        </authorList>
    </citation>
    <scope>NUCLEOTIDE SEQUENCE</scope>
    <source>
        <strain evidence="2">CBS 168.71</strain>
    </source>
</reference>
<evidence type="ECO:0000313" key="2">
    <source>
        <dbReference type="EMBL" id="KAK3299476.1"/>
    </source>
</evidence>
<comment type="caution">
    <text evidence="2">The sequence shown here is derived from an EMBL/GenBank/DDBJ whole genome shotgun (WGS) entry which is preliminary data.</text>
</comment>
<dbReference type="GeneID" id="87840227"/>
<organism evidence="2 3">
    <name type="scientific">Chaetomium fimeti</name>
    <dbReference type="NCBI Taxonomy" id="1854472"/>
    <lineage>
        <taxon>Eukaryota</taxon>
        <taxon>Fungi</taxon>
        <taxon>Dikarya</taxon>
        <taxon>Ascomycota</taxon>
        <taxon>Pezizomycotina</taxon>
        <taxon>Sordariomycetes</taxon>
        <taxon>Sordariomycetidae</taxon>
        <taxon>Sordariales</taxon>
        <taxon>Chaetomiaceae</taxon>
        <taxon>Chaetomium</taxon>
    </lineage>
</organism>
<dbReference type="RefSeq" id="XP_062662990.1">
    <property type="nucleotide sequence ID" value="XM_062803279.1"/>
</dbReference>
<keyword evidence="3" id="KW-1185">Reference proteome</keyword>
<name>A0AAE0LVT7_9PEZI</name>
<dbReference type="AlphaFoldDB" id="A0AAE0LVT7"/>
<protein>
    <submittedName>
        <fullName evidence="2">Uncharacterized protein</fullName>
    </submittedName>
</protein>
<proteinExistence type="predicted"/>
<evidence type="ECO:0000256" key="1">
    <source>
        <dbReference type="SAM" id="SignalP"/>
    </source>
</evidence>
<keyword evidence="1" id="KW-0732">Signal</keyword>
<accession>A0AAE0LVT7</accession>
<evidence type="ECO:0000313" key="3">
    <source>
        <dbReference type="Proteomes" id="UP001278766"/>
    </source>
</evidence>
<feature type="signal peptide" evidence="1">
    <location>
        <begin position="1"/>
        <end position="19"/>
    </location>
</feature>
<gene>
    <name evidence="2" type="ORF">B0H64DRAFT_388552</name>
</gene>
<dbReference type="EMBL" id="JAUEPN010000002">
    <property type="protein sequence ID" value="KAK3299476.1"/>
    <property type="molecule type" value="Genomic_DNA"/>
</dbReference>
<dbReference type="Proteomes" id="UP001278766">
    <property type="component" value="Unassembled WGS sequence"/>
</dbReference>
<feature type="chain" id="PRO_5042186987" evidence="1">
    <location>
        <begin position="20"/>
        <end position="82"/>
    </location>
</feature>